<keyword evidence="3" id="KW-1185">Reference proteome</keyword>
<dbReference type="RefSeq" id="WP_177168883.1">
    <property type="nucleotide sequence ID" value="NZ_AP027363.1"/>
</dbReference>
<dbReference type="InterPro" id="IPR013783">
    <property type="entry name" value="Ig-like_fold"/>
</dbReference>
<dbReference type="EMBL" id="FOHK01000007">
    <property type="protein sequence ID" value="SET38673.1"/>
    <property type="molecule type" value="Genomic_DNA"/>
</dbReference>
<dbReference type="Gene3D" id="2.60.120.260">
    <property type="entry name" value="Galactose-binding domain-like"/>
    <property type="match status" value="1"/>
</dbReference>
<evidence type="ECO:0000313" key="3">
    <source>
        <dbReference type="Proteomes" id="UP000199308"/>
    </source>
</evidence>
<dbReference type="SUPFAM" id="SSF101478">
    <property type="entry name" value="ADP-ribosylglycohydrolase"/>
    <property type="match status" value="1"/>
</dbReference>
<accession>A0A1I0E240</accession>
<dbReference type="AlphaFoldDB" id="A0A1I0E240"/>
<feature type="chain" id="PRO_5011640585" evidence="1">
    <location>
        <begin position="22"/>
        <end position="656"/>
    </location>
</feature>
<dbReference type="Pfam" id="PF03747">
    <property type="entry name" value="ADP_ribosyl_GH"/>
    <property type="match status" value="1"/>
</dbReference>
<gene>
    <name evidence="2" type="ORF">SAMN05660429_01688</name>
</gene>
<dbReference type="InterPro" id="IPR036705">
    <property type="entry name" value="Ribosyl_crysJ1_sf"/>
</dbReference>
<dbReference type="Proteomes" id="UP000199308">
    <property type="component" value="Unassembled WGS sequence"/>
</dbReference>
<dbReference type="Gene3D" id="2.60.40.10">
    <property type="entry name" value="Immunoglobulins"/>
    <property type="match status" value="1"/>
</dbReference>
<reference evidence="2 3" key="1">
    <citation type="submission" date="2016-10" db="EMBL/GenBank/DDBJ databases">
        <authorList>
            <person name="de Groot N.N."/>
        </authorList>
    </citation>
    <scope>NUCLEOTIDE SEQUENCE [LARGE SCALE GENOMIC DNA]</scope>
    <source>
        <strain evidence="2 3">DSM 19706</strain>
    </source>
</reference>
<organism evidence="2 3">
    <name type="scientific">Thalassotalea agarivorans</name>
    <name type="common">Thalassomonas agarivorans</name>
    <dbReference type="NCBI Taxonomy" id="349064"/>
    <lineage>
        <taxon>Bacteria</taxon>
        <taxon>Pseudomonadati</taxon>
        <taxon>Pseudomonadota</taxon>
        <taxon>Gammaproteobacteria</taxon>
        <taxon>Alteromonadales</taxon>
        <taxon>Colwelliaceae</taxon>
        <taxon>Thalassotalea</taxon>
    </lineage>
</organism>
<keyword evidence="1" id="KW-0732">Signal</keyword>
<dbReference type="STRING" id="349064.SAMN05660429_01688"/>
<protein>
    <submittedName>
        <fullName evidence="2">ADP-ribosylglycohydrolase</fullName>
    </submittedName>
</protein>
<dbReference type="Gene3D" id="1.10.4080.10">
    <property type="entry name" value="ADP-ribosylation/Crystallin J1"/>
    <property type="match status" value="1"/>
</dbReference>
<sequence>MHRYFKVLGLLVACFSCHVMAQQVQEQQKKTTLISKKAYQDKVYASWLGQMIGNFYGLSYEFKYIESPGPDKFPYGYGTTLKKVKRHNGAFSDDDTDIEYMYLLAMEEHGITPSYEQLAQRWQYHVRDRVWFANRAAVTLMHAGFGPPLTGNKQYNPHWQAIDPQLVNEIWAVTSPGMTTLASEKTRWMAKITNDDYGIEPAIHYGAMYAAAFFETDINALLDTGNKAIGEQSRFAKVVRHMQKLYKQYPDDWQAARAVVKQTYYDPLINNSVTWPPVDAILNGACGVLALLYGQGDFQKTLDVSNALGFDSDNQAATMSGLLGVMYGMDVIPDDLLYPFGQSTWQQPFNDKYINVSRYDLPDVSITSLAKRTVDQGINNILAAGGKQLEIGHETWFEINTNARFSAPATLAPHPALVVSKSTPVNMPLLFDAPEQDKLVITSGSLPQGVSLSRTSIEGTPSQTGLFNVTLVASNLPKKTREYQLHVYDQNLARTSEYVLFNQEILPREQLASDKHKLAAIFDDNTHINSPTFYSEPKNTSEQVSYGYQWKQPVSISALLLNTGLAHEFSGWFTALNVQYLDNQNNWQTIEQTSMSPQYNFDNRQWLKGNFIDHHITFTPIKTTAIRVQLQSGGVTPDDPNAKTTYYTAINELRVF</sequence>
<evidence type="ECO:0000256" key="1">
    <source>
        <dbReference type="SAM" id="SignalP"/>
    </source>
</evidence>
<dbReference type="GO" id="GO:0016787">
    <property type="term" value="F:hydrolase activity"/>
    <property type="evidence" value="ECO:0007669"/>
    <property type="project" value="UniProtKB-KW"/>
</dbReference>
<proteinExistence type="predicted"/>
<dbReference type="InterPro" id="IPR005502">
    <property type="entry name" value="Ribosyl_crysJ1"/>
</dbReference>
<keyword evidence="2" id="KW-0378">Hydrolase</keyword>
<name>A0A1I0E240_THASX</name>
<evidence type="ECO:0000313" key="2">
    <source>
        <dbReference type="EMBL" id="SET38673.1"/>
    </source>
</evidence>
<feature type="signal peptide" evidence="1">
    <location>
        <begin position="1"/>
        <end position="21"/>
    </location>
</feature>